<evidence type="ECO:0000313" key="10">
    <source>
        <dbReference type="EMBL" id="MBW8637514.1"/>
    </source>
</evidence>
<keyword evidence="5 8" id="KW-0812">Transmembrane</keyword>
<dbReference type="Gene3D" id="1.10.3720.10">
    <property type="entry name" value="MetI-like"/>
    <property type="match status" value="1"/>
</dbReference>
<dbReference type="InterPro" id="IPR035906">
    <property type="entry name" value="MetI-like_sf"/>
</dbReference>
<feature type="transmembrane region" description="Helical" evidence="8">
    <location>
        <begin position="206"/>
        <end position="229"/>
    </location>
</feature>
<keyword evidence="3" id="KW-0813">Transport</keyword>
<evidence type="ECO:0000256" key="3">
    <source>
        <dbReference type="ARBA" id="ARBA00022448"/>
    </source>
</evidence>
<evidence type="ECO:0000256" key="8">
    <source>
        <dbReference type="SAM" id="Phobius"/>
    </source>
</evidence>
<dbReference type="AlphaFoldDB" id="A0AAE2ZK95"/>
<protein>
    <submittedName>
        <fullName evidence="10">ABC transporter permease</fullName>
    </submittedName>
</protein>
<dbReference type="InterPro" id="IPR000515">
    <property type="entry name" value="MetI-like"/>
</dbReference>
<dbReference type="RefSeq" id="WP_220228215.1">
    <property type="nucleotide sequence ID" value="NZ_JAICBX010000002.1"/>
</dbReference>
<feature type="transmembrane region" description="Helical" evidence="8">
    <location>
        <begin position="14"/>
        <end position="35"/>
    </location>
</feature>
<proteinExistence type="inferred from homology"/>
<organism evidence="10 11">
    <name type="scientific">Flavimaribacter sediminis</name>
    <dbReference type="NCBI Taxonomy" id="2865987"/>
    <lineage>
        <taxon>Bacteria</taxon>
        <taxon>Pseudomonadati</taxon>
        <taxon>Pseudomonadota</taxon>
        <taxon>Alphaproteobacteria</taxon>
        <taxon>Hyphomicrobiales</taxon>
        <taxon>Rhizobiaceae</taxon>
        <taxon>Flavimaribacter</taxon>
    </lineage>
</organism>
<comment type="subcellular location">
    <subcellularLocation>
        <location evidence="1">Cell membrane</location>
        <topology evidence="1">Multi-pass membrane protein</topology>
    </subcellularLocation>
</comment>
<dbReference type="PANTHER" id="PTHR42929">
    <property type="entry name" value="INNER MEMBRANE ABC TRANSPORTER PERMEASE PROTEIN YDCU-RELATED-RELATED"/>
    <property type="match status" value="1"/>
</dbReference>
<reference evidence="10" key="1">
    <citation type="submission" date="2021-08" db="EMBL/GenBank/DDBJ databases">
        <title>Hoeflea bacterium WL0058 sp. nov., isolated from the sediment.</title>
        <authorList>
            <person name="Wang L."/>
            <person name="Zhang D."/>
        </authorList>
    </citation>
    <scope>NUCLEOTIDE SEQUENCE</scope>
    <source>
        <strain evidence="10">WL0058</strain>
    </source>
</reference>
<comment type="similarity">
    <text evidence="2">Belongs to the binding-protein-dependent transport system permease family. CysTW subfamily.</text>
</comment>
<feature type="transmembrane region" description="Helical" evidence="8">
    <location>
        <begin position="144"/>
        <end position="167"/>
    </location>
</feature>
<feature type="domain" description="ABC transmembrane type-1" evidence="9">
    <location>
        <begin position="65"/>
        <end position="271"/>
    </location>
</feature>
<dbReference type="GO" id="GO:0005886">
    <property type="term" value="C:plasma membrane"/>
    <property type="evidence" value="ECO:0007669"/>
    <property type="project" value="UniProtKB-SubCell"/>
</dbReference>
<accession>A0AAE2ZK95</accession>
<feature type="transmembrane region" description="Helical" evidence="8">
    <location>
        <begin position="64"/>
        <end position="90"/>
    </location>
</feature>
<evidence type="ECO:0000256" key="4">
    <source>
        <dbReference type="ARBA" id="ARBA00022475"/>
    </source>
</evidence>
<feature type="transmembrane region" description="Helical" evidence="8">
    <location>
        <begin position="250"/>
        <end position="271"/>
    </location>
</feature>
<dbReference type="CDD" id="cd06261">
    <property type="entry name" value="TM_PBP2"/>
    <property type="match status" value="1"/>
</dbReference>
<evidence type="ECO:0000313" key="11">
    <source>
        <dbReference type="Proteomes" id="UP001196509"/>
    </source>
</evidence>
<dbReference type="Proteomes" id="UP001196509">
    <property type="component" value="Unassembled WGS sequence"/>
</dbReference>
<keyword evidence="11" id="KW-1185">Reference proteome</keyword>
<evidence type="ECO:0000256" key="5">
    <source>
        <dbReference type="ARBA" id="ARBA00022692"/>
    </source>
</evidence>
<gene>
    <name evidence="10" type="ORF">K1W69_09965</name>
</gene>
<evidence type="ECO:0000256" key="6">
    <source>
        <dbReference type="ARBA" id="ARBA00022989"/>
    </source>
</evidence>
<evidence type="ECO:0000256" key="2">
    <source>
        <dbReference type="ARBA" id="ARBA00007069"/>
    </source>
</evidence>
<evidence type="ECO:0000256" key="7">
    <source>
        <dbReference type="ARBA" id="ARBA00023136"/>
    </source>
</evidence>
<keyword evidence="6 8" id="KW-1133">Transmembrane helix</keyword>
<feature type="transmembrane region" description="Helical" evidence="8">
    <location>
        <begin position="102"/>
        <end position="124"/>
    </location>
</feature>
<dbReference type="PANTHER" id="PTHR42929:SF5">
    <property type="entry name" value="ABC TRANSPORTER PERMEASE PROTEIN"/>
    <property type="match status" value="1"/>
</dbReference>
<evidence type="ECO:0000256" key="1">
    <source>
        <dbReference type="ARBA" id="ARBA00004651"/>
    </source>
</evidence>
<dbReference type="GO" id="GO:0055085">
    <property type="term" value="P:transmembrane transport"/>
    <property type="evidence" value="ECO:0007669"/>
    <property type="project" value="InterPro"/>
</dbReference>
<keyword evidence="4" id="KW-1003">Cell membrane</keyword>
<evidence type="ECO:0000259" key="9">
    <source>
        <dbReference type="PROSITE" id="PS50928"/>
    </source>
</evidence>
<dbReference type="EMBL" id="JAICBX010000002">
    <property type="protein sequence ID" value="MBW8637514.1"/>
    <property type="molecule type" value="Genomic_DNA"/>
</dbReference>
<dbReference type="SUPFAM" id="SSF161098">
    <property type="entry name" value="MetI-like"/>
    <property type="match status" value="1"/>
</dbReference>
<comment type="caution">
    <text evidence="10">The sequence shown here is derived from an EMBL/GenBank/DDBJ whole genome shotgun (WGS) entry which is preliminary data.</text>
</comment>
<sequence>MASDKSTGWTATAFYRWLLVAPLAFVGLFFLWPILNVILRSFTDPSPGVANYERVFGGGPYLKVLWITVETAGIVTILCALIAYPVAYVISRVRGSMMSLMMAFVVVSLWTSVVIRSYAWMVVFQRKGVLNQFLVVADIVERPISFLPGTLAVNVGMVHIMLPFMLLPMLATMRTIDRTLIAAAEVMGANPFVAFRKIFFPLSLPGLGAGSALVFMMSLGFFITPALLGGPRHMMAAVLIEQQANRLLDWGLASALSTVLLLLTTSIYLVYLRVMKSAGGGFAHGR</sequence>
<keyword evidence="7 8" id="KW-0472">Membrane</keyword>
<name>A0AAE2ZK95_9HYPH</name>
<dbReference type="PROSITE" id="PS50928">
    <property type="entry name" value="ABC_TM1"/>
    <property type="match status" value="1"/>
</dbReference>